<dbReference type="AlphaFoldDB" id="M7P435"/>
<feature type="chain" id="PRO_5004082744" evidence="2">
    <location>
        <begin position="27"/>
        <end position="595"/>
    </location>
</feature>
<dbReference type="Proteomes" id="UP000012019">
    <property type="component" value="Unassembled WGS sequence"/>
</dbReference>
<protein>
    <submittedName>
        <fullName evidence="4">von Willebrand factor type A-like protein</fullName>
    </submittedName>
</protein>
<name>M7P435_9GAMM</name>
<dbReference type="InterPro" id="IPR036465">
    <property type="entry name" value="vWFA_dom_sf"/>
</dbReference>
<feature type="transmembrane region" description="Helical" evidence="1">
    <location>
        <begin position="558"/>
        <end position="579"/>
    </location>
</feature>
<evidence type="ECO:0000313" key="4">
    <source>
        <dbReference type="EMBL" id="EMR14272.1"/>
    </source>
</evidence>
<dbReference type="CDD" id="cd00198">
    <property type="entry name" value="vWFA"/>
    <property type="match status" value="1"/>
</dbReference>
<evidence type="ECO:0000259" key="3">
    <source>
        <dbReference type="PROSITE" id="PS50234"/>
    </source>
</evidence>
<evidence type="ECO:0000313" key="5">
    <source>
        <dbReference type="Proteomes" id="UP000012019"/>
    </source>
</evidence>
<feature type="domain" description="VWFA" evidence="3">
    <location>
        <begin position="31"/>
        <end position="216"/>
    </location>
</feature>
<dbReference type="Pfam" id="PF00092">
    <property type="entry name" value="VWA"/>
    <property type="match status" value="1"/>
</dbReference>
<dbReference type="PATRIC" id="fig|1286106.3.peg.129"/>
<keyword evidence="1" id="KW-1133">Transmembrane helix</keyword>
<dbReference type="RefSeq" id="WP_009725198.1">
    <property type="nucleotide sequence ID" value="NZ_APHR01000003.1"/>
</dbReference>
<sequence>MVLFRSVIFCLLLPLSVAVTSIPAAAEPRSDIRILIDISGSMRWTDPDNLRQPGLRMLAGLLPADSRAGVWTFATEVNMLVPWRDVDQAWRDNAYQQSYKINSPGLFTHIEAVLETARINQTSPDPAFRRSMILLSDGMVDISKDESKNRQSRQRVLEKVAPQLKQAGIVVHTIALSDEADHELLRDLSLITDGWYHQVNDAEELQRVFLLLFEKSAHRDSVPLTDNQFSIDGSVKEMTVLAFRTPGSEASVLVAPDQQKIVYPDLPENVRWQHEQYFDLVTIENPSAGRWLIDGEMDPDNRVLILTDMKLRTTDLPNNMLIGERFDFEASLTEKGEIIRRQDFLTLVDANLMQSHELGDFLDSELNSSQHDGVYSRQLGNFFQPGRNDVVMTVKSETFERERRQQINVVPLPVNIEATQIPQRSTRTHRINLEVDTAWLSTENLAISALLGAPDGSEWSYDVIKLDDELWQLTIAELDPGVTYNLQLQMRGQTPEGRSVFLQPARVLLEDEFDSVPLAEISTDIATTTPVEPVIDEPVHDSTVTSEKTSFFDNEMNLAMTKLAIGNLIILMLLGLAYWRWRKYQRDYVPAGEMI</sequence>
<reference evidence="4 5" key="1">
    <citation type="journal article" date="2013" name="Genome Announc.">
        <title>Draft Genome Sequence of Methylophaga lonarensis MPLT, a Haloalkaliphilic (Non-Methane-Utilizing) Methylotroph.</title>
        <authorList>
            <person name="Shetty S.A."/>
            <person name="Marathe N.P."/>
            <person name="Munot H."/>
            <person name="Antony C.P."/>
            <person name="Dhotre D.P."/>
            <person name="Murrell J.C."/>
            <person name="Shouche Y.S."/>
        </authorList>
    </citation>
    <scope>NUCLEOTIDE SEQUENCE [LARGE SCALE GENOMIC DNA]</scope>
    <source>
        <strain evidence="4 5">MPL</strain>
    </source>
</reference>
<comment type="caution">
    <text evidence="4">The sequence shown here is derived from an EMBL/GenBank/DDBJ whole genome shotgun (WGS) entry which is preliminary data.</text>
</comment>
<evidence type="ECO:0000256" key="2">
    <source>
        <dbReference type="SAM" id="SignalP"/>
    </source>
</evidence>
<keyword evidence="1" id="KW-0472">Membrane</keyword>
<organism evidence="4 5">
    <name type="scientific">Methylophaga lonarensis MPL</name>
    <dbReference type="NCBI Taxonomy" id="1286106"/>
    <lineage>
        <taxon>Bacteria</taxon>
        <taxon>Pseudomonadati</taxon>
        <taxon>Pseudomonadota</taxon>
        <taxon>Gammaproteobacteria</taxon>
        <taxon>Thiotrichales</taxon>
        <taxon>Piscirickettsiaceae</taxon>
        <taxon>Methylophaga</taxon>
    </lineage>
</organism>
<dbReference type="OrthoDB" id="798937at2"/>
<keyword evidence="2" id="KW-0732">Signal</keyword>
<feature type="signal peptide" evidence="2">
    <location>
        <begin position="1"/>
        <end position="26"/>
    </location>
</feature>
<dbReference type="InterPro" id="IPR002035">
    <property type="entry name" value="VWF_A"/>
</dbReference>
<dbReference type="STRING" id="1286106.MPL1_00652"/>
<keyword evidence="1" id="KW-0812">Transmembrane</keyword>
<dbReference type="EMBL" id="APHR01000003">
    <property type="protein sequence ID" value="EMR14272.1"/>
    <property type="molecule type" value="Genomic_DNA"/>
</dbReference>
<dbReference type="Gene3D" id="3.40.50.410">
    <property type="entry name" value="von Willebrand factor, type A domain"/>
    <property type="match status" value="1"/>
</dbReference>
<dbReference type="SUPFAM" id="SSF53300">
    <property type="entry name" value="vWA-like"/>
    <property type="match status" value="1"/>
</dbReference>
<dbReference type="PROSITE" id="PS50234">
    <property type="entry name" value="VWFA"/>
    <property type="match status" value="1"/>
</dbReference>
<dbReference type="SMART" id="SM00327">
    <property type="entry name" value="VWA"/>
    <property type="match status" value="1"/>
</dbReference>
<evidence type="ECO:0000256" key="1">
    <source>
        <dbReference type="SAM" id="Phobius"/>
    </source>
</evidence>
<gene>
    <name evidence="4" type="ORF">MPL1_00652</name>
</gene>
<keyword evidence="5" id="KW-1185">Reference proteome</keyword>
<proteinExistence type="predicted"/>
<accession>M7P435</accession>
<dbReference type="eggNOG" id="COG2304">
    <property type="taxonomic scope" value="Bacteria"/>
</dbReference>